<keyword evidence="2" id="KW-0808">Transferase</keyword>
<dbReference type="InterPro" id="IPR051908">
    <property type="entry name" value="Ribosomal_N-acetyltransferase"/>
</dbReference>
<dbReference type="FunFam" id="3.40.630.30:FF:000047">
    <property type="entry name" value="Acetyltransferase, GNAT family"/>
    <property type="match status" value="1"/>
</dbReference>
<dbReference type="GO" id="GO:1990189">
    <property type="term" value="F:protein N-terminal-serine acetyltransferase activity"/>
    <property type="evidence" value="ECO:0007669"/>
    <property type="project" value="TreeGrafter"/>
</dbReference>
<dbReference type="GO" id="GO:0008999">
    <property type="term" value="F:protein-N-terminal-alanine acetyltransferase activity"/>
    <property type="evidence" value="ECO:0007669"/>
    <property type="project" value="TreeGrafter"/>
</dbReference>
<dbReference type="EMBL" id="CABM01000024">
    <property type="protein sequence ID" value="CBH96265.1"/>
    <property type="molecule type" value="Genomic_DNA"/>
</dbReference>
<gene>
    <name evidence="2" type="ORF">CARN2_2206</name>
</gene>
<evidence type="ECO:0000313" key="2">
    <source>
        <dbReference type="EMBL" id="CBH96265.1"/>
    </source>
</evidence>
<comment type="caution">
    <text evidence="2">The sequence shown here is derived from an EMBL/GenBank/DDBJ whole genome shotgun (WGS) entry which is preliminary data.</text>
</comment>
<name>E6PMW3_9ZZZZ</name>
<feature type="domain" description="N-acetyltransferase" evidence="1">
    <location>
        <begin position="56"/>
        <end position="211"/>
    </location>
</feature>
<dbReference type="InterPro" id="IPR000182">
    <property type="entry name" value="GNAT_dom"/>
</dbReference>
<dbReference type="PANTHER" id="PTHR43441">
    <property type="entry name" value="RIBOSOMAL-PROTEIN-SERINE ACETYLTRANSFERASE"/>
    <property type="match status" value="1"/>
</dbReference>
<dbReference type="PANTHER" id="PTHR43441:SF2">
    <property type="entry name" value="FAMILY ACETYLTRANSFERASE, PUTATIVE (AFU_ORTHOLOGUE AFUA_7G00850)-RELATED"/>
    <property type="match status" value="1"/>
</dbReference>
<keyword evidence="2" id="KW-0012">Acyltransferase</keyword>
<accession>E6PMW3</accession>
<proteinExistence type="predicted"/>
<dbReference type="PROSITE" id="PS51186">
    <property type="entry name" value="GNAT"/>
    <property type="match status" value="1"/>
</dbReference>
<dbReference type="Gene3D" id="3.40.630.30">
    <property type="match status" value="1"/>
</dbReference>
<dbReference type="SUPFAM" id="SSF55729">
    <property type="entry name" value="Acyl-CoA N-acyltransferases (Nat)"/>
    <property type="match status" value="1"/>
</dbReference>
<dbReference type="GO" id="GO:0005737">
    <property type="term" value="C:cytoplasm"/>
    <property type="evidence" value="ECO:0007669"/>
    <property type="project" value="TreeGrafter"/>
</dbReference>
<evidence type="ECO:0000259" key="1">
    <source>
        <dbReference type="PROSITE" id="PS51186"/>
    </source>
</evidence>
<reference evidence="2" key="1">
    <citation type="submission" date="2009-10" db="EMBL/GenBank/DDBJ databases">
        <title>Diversity of trophic interactions inside an arsenic-rich microbial ecosystem.</title>
        <authorList>
            <person name="Bertin P.N."/>
            <person name="Heinrich-Salmeron A."/>
            <person name="Pelletier E."/>
            <person name="Goulhen-Chollet F."/>
            <person name="Arsene-Ploetze F."/>
            <person name="Gallien S."/>
            <person name="Calteau A."/>
            <person name="Vallenet D."/>
            <person name="Casiot C."/>
            <person name="Chane-Woon-Ming B."/>
            <person name="Giloteaux L."/>
            <person name="Barakat M."/>
            <person name="Bonnefoy V."/>
            <person name="Bruneel O."/>
            <person name="Chandler M."/>
            <person name="Cleiss J."/>
            <person name="Duran R."/>
            <person name="Elbaz-Poulichet F."/>
            <person name="Fonknechten N."/>
            <person name="Lauga B."/>
            <person name="Mornico D."/>
            <person name="Ortet P."/>
            <person name="Schaeffer C."/>
            <person name="Siguier P."/>
            <person name="Alexander Thil Smith A."/>
            <person name="Van Dorsselaer A."/>
            <person name="Weissenbach J."/>
            <person name="Medigue C."/>
            <person name="Le Paslier D."/>
        </authorList>
    </citation>
    <scope>NUCLEOTIDE SEQUENCE</scope>
</reference>
<dbReference type="AlphaFoldDB" id="E6PMW3"/>
<sequence length="256" mass="27774">MQTAPHTSPSSTMADAPDFPLGPVVSAWKPPPSPAHTPLAGLRARLEPLDMADHAVSLHAANAEDSAGRMWTYLPYGPFADAAAYADWVRESQASRDPLFFAIVAAATGQASGVAAYLRIDPNNGCIEIGHLAFAPRLQRTPAATEALFLMLDHAFALGYRRVEWKCNALNAPSRRAAPRLGFSFEGLFRQAAVVKGRNRDTAWYAMLDREWPALRRAYVQWLDAANFDAQGRQRQALGTLTQPALASSHPAAAQV</sequence>
<dbReference type="InterPro" id="IPR016181">
    <property type="entry name" value="Acyl_CoA_acyltransferase"/>
</dbReference>
<organism evidence="2">
    <name type="scientific">mine drainage metagenome</name>
    <dbReference type="NCBI Taxonomy" id="410659"/>
    <lineage>
        <taxon>unclassified sequences</taxon>
        <taxon>metagenomes</taxon>
        <taxon>ecological metagenomes</taxon>
    </lineage>
</organism>
<dbReference type="Pfam" id="PF13302">
    <property type="entry name" value="Acetyltransf_3"/>
    <property type="match status" value="1"/>
</dbReference>
<protein>
    <submittedName>
        <fullName evidence="2">Putative Acyl-CoA N-acyltransferase</fullName>
    </submittedName>
</protein>